<evidence type="ECO:0000256" key="1">
    <source>
        <dbReference type="ARBA" id="ARBA00001971"/>
    </source>
</evidence>
<evidence type="ECO:0000256" key="26">
    <source>
        <dbReference type="SAM" id="Phobius"/>
    </source>
</evidence>
<comment type="cofactor">
    <cofactor evidence="1 24">
        <name>heme</name>
        <dbReference type="ChEBI" id="CHEBI:30413"/>
    </cofactor>
</comment>
<evidence type="ECO:0000313" key="27">
    <source>
        <dbReference type="Proteomes" id="UP000087171"/>
    </source>
</evidence>
<evidence type="ECO:0000256" key="15">
    <source>
        <dbReference type="ARBA" id="ARBA00023136"/>
    </source>
</evidence>
<dbReference type="KEGG" id="cam:101513975"/>
<evidence type="ECO:0000256" key="9">
    <source>
        <dbReference type="ARBA" id="ARBA00022848"/>
    </source>
</evidence>
<dbReference type="GO" id="GO:0019756">
    <property type="term" value="P:cyanogenic glycoside biosynthetic process"/>
    <property type="evidence" value="ECO:0007669"/>
    <property type="project" value="UniProtKB-ARBA"/>
</dbReference>
<dbReference type="PANTHER" id="PTHR47944">
    <property type="entry name" value="CYTOCHROME P450 98A9"/>
    <property type="match status" value="1"/>
</dbReference>
<comment type="catalytic activity">
    <reaction evidence="18">
        <text>N-hydroxy-L-isoleucine + reduced [NADPH--hemoprotein reductase] + O2 = N,N-dihydroxy-L-isoleucine + oxidized [NADPH--hemoprotein reductase] + H2O + H(+)</text>
        <dbReference type="Rhea" id="RHEA:30483"/>
        <dbReference type="Rhea" id="RHEA-COMP:11964"/>
        <dbReference type="Rhea" id="RHEA-COMP:11965"/>
        <dbReference type="ChEBI" id="CHEBI:15377"/>
        <dbReference type="ChEBI" id="CHEBI:15378"/>
        <dbReference type="ChEBI" id="CHEBI:15379"/>
        <dbReference type="ChEBI" id="CHEBI:57618"/>
        <dbReference type="ChEBI" id="CHEBI:58210"/>
        <dbReference type="ChEBI" id="CHEBI:61131"/>
        <dbReference type="ChEBI" id="CHEBI:61133"/>
    </reaction>
</comment>
<comment type="catalytic activity">
    <reaction evidence="19">
        <text>N-hydroxy-L-valine + reduced [NADPH--hemoprotein reductase] + O2 = N,N-dihydroxy-L-valine + oxidized [NADPH--hemoprotein reductase] + H2O + H(+)</text>
        <dbReference type="Rhea" id="RHEA:30495"/>
        <dbReference type="Rhea" id="RHEA-COMP:11964"/>
        <dbReference type="Rhea" id="RHEA-COMP:11965"/>
        <dbReference type="ChEBI" id="CHEBI:15377"/>
        <dbReference type="ChEBI" id="CHEBI:15378"/>
        <dbReference type="ChEBI" id="CHEBI:15379"/>
        <dbReference type="ChEBI" id="CHEBI:57618"/>
        <dbReference type="ChEBI" id="CHEBI:58210"/>
        <dbReference type="ChEBI" id="CHEBI:61140"/>
        <dbReference type="ChEBI" id="CHEBI:61142"/>
    </reaction>
</comment>
<comment type="function">
    <text evidence="23">Involved in the biosynthesis of the cyanogenic glucosides linamarin and lotaustralin and of the nitirle glucosides rhodiocyanoside A and D. Can use L-isoleucine &gt; L-valine as substrate, but not L-leucine, L-phenylalanine or L-tyrosine. Catalyzes multi-step reactions starting with two successive N-hydroxylations using L-isoleucine and, to a lower extent, L-valine as substrates leading to the formation of N,N-dihydroxy-L-valine and N,N-dihydroxy-L-isoleucine, respectively; following spontaneous reactions lead to the production of (E)-2-methylpropanal oxime and (1E,2S)-2-methylbutanal oxime, respectively.</text>
</comment>
<dbReference type="GO" id="GO:0005506">
    <property type="term" value="F:iron ion binding"/>
    <property type="evidence" value="ECO:0007669"/>
    <property type="project" value="InterPro"/>
</dbReference>
<organism evidence="27 28">
    <name type="scientific">Cicer arietinum</name>
    <name type="common">Chickpea</name>
    <name type="synonym">Garbanzo</name>
    <dbReference type="NCBI Taxonomy" id="3827"/>
    <lineage>
        <taxon>Eukaryota</taxon>
        <taxon>Viridiplantae</taxon>
        <taxon>Streptophyta</taxon>
        <taxon>Embryophyta</taxon>
        <taxon>Tracheophyta</taxon>
        <taxon>Spermatophyta</taxon>
        <taxon>Magnoliopsida</taxon>
        <taxon>eudicotyledons</taxon>
        <taxon>Gunneridae</taxon>
        <taxon>Pentapetalae</taxon>
        <taxon>rosids</taxon>
        <taxon>fabids</taxon>
        <taxon>Fabales</taxon>
        <taxon>Fabaceae</taxon>
        <taxon>Papilionoideae</taxon>
        <taxon>50 kb inversion clade</taxon>
        <taxon>NPAAA clade</taxon>
        <taxon>Hologalegina</taxon>
        <taxon>IRL clade</taxon>
        <taxon>Cicereae</taxon>
        <taxon>Cicer</taxon>
    </lineage>
</organism>
<comment type="catalytic activity">
    <reaction evidence="22">
        <text>L-isoleucine + reduced [NADPH--hemoprotein reductase] + O2 = N-hydroxy-L-isoleucine + oxidized [NADPH--hemoprotein reductase] + H2O + 2 H(+)</text>
        <dbReference type="Rhea" id="RHEA:30479"/>
        <dbReference type="Rhea" id="RHEA-COMP:11964"/>
        <dbReference type="Rhea" id="RHEA-COMP:11965"/>
        <dbReference type="ChEBI" id="CHEBI:15377"/>
        <dbReference type="ChEBI" id="CHEBI:15378"/>
        <dbReference type="ChEBI" id="CHEBI:15379"/>
        <dbReference type="ChEBI" id="CHEBI:57618"/>
        <dbReference type="ChEBI" id="CHEBI:58045"/>
        <dbReference type="ChEBI" id="CHEBI:58210"/>
        <dbReference type="ChEBI" id="CHEBI:61131"/>
    </reaction>
</comment>
<comment type="similarity">
    <text evidence="4 25">Belongs to the cytochrome P450 family.</text>
</comment>
<keyword evidence="8" id="KW-0256">Endoplasmic reticulum</keyword>
<evidence type="ECO:0000256" key="8">
    <source>
        <dbReference type="ARBA" id="ARBA00022824"/>
    </source>
</evidence>
<evidence type="ECO:0000256" key="20">
    <source>
        <dbReference type="ARBA" id="ARBA00051419"/>
    </source>
</evidence>
<keyword evidence="13 24" id="KW-0408">Iron</keyword>
<evidence type="ECO:0000256" key="16">
    <source>
        <dbReference type="ARBA" id="ARBA00023180"/>
    </source>
</evidence>
<name>A0A1S2YT84_CICAR</name>
<dbReference type="GO" id="GO:0020037">
    <property type="term" value="F:heme binding"/>
    <property type="evidence" value="ECO:0007669"/>
    <property type="project" value="InterPro"/>
</dbReference>
<evidence type="ECO:0000256" key="21">
    <source>
        <dbReference type="ARBA" id="ARBA00052460"/>
    </source>
</evidence>
<evidence type="ECO:0000256" key="23">
    <source>
        <dbReference type="ARBA" id="ARBA00058503"/>
    </source>
</evidence>
<evidence type="ECO:0000256" key="14">
    <source>
        <dbReference type="ARBA" id="ARBA00023033"/>
    </source>
</evidence>
<comment type="catalytic activity">
    <reaction evidence="20">
        <text>L-isoleucine + 2 reduced [NADPH--hemoprotein reductase] + 2 O2 = (1E,2S)-2-methylbutanal oxime + 2 oxidized [NADPH--hemoprotein reductase] + CO2 + 3 H2O + 2 H(+)</text>
        <dbReference type="Rhea" id="RHEA:28602"/>
        <dbReference type="Rhea" id="RHEA-COMP:11964"/>
        <dbReference type="Rhea" id="RHEA-COMP:11965"/>
        <dbReference type="ChEBI" id="CHEBI:15377"/>
        <dbReference type="ChEBI" id="CHEBI:15378"/>
        <dbReference type="ChEBI" id="CHEBI:15379"/>
        <dbReference type="ChEBI" id="CHEBI:16526"/>
        <dbReference type="ChEBI" id="CHEBI:57618"/>
        <dbReference type="ChEBI" id="CHEBI:58045"/>
        <dbReference type="ChEBI" id="CHEBI:58210"/>
        <dbReference type="ChEBI" id="CHEBI:134628"/>
        <dbReference type="EC" id="1.14.14.39"/>
    </reaction>
</comment>
<keyword evidence="7 24" id="KW-0479">Metal-binding</keyword>
<evidence type="ECO:0000256" key="10">
    <source>
        <dbReference type="ARBA" id="ARBA00022968"/>
    </source>
</evidence>
<evidence type="ECO:0000256" key="5">
    <source>
        <dbReference type="ARBA" id="ARBA00022617"/>
    </source>
</evidence>
<dbReference type="SUPFAM" id="SSF48264">
    <property type="entry name" value="Cytochrome P450"/>
    <property type="match status" value="1"/>
</dbReference>
<keyword evidence="16" id="KW-0325">Glycoprotein</keyword>
<dbReference type="AlphaFoldDB" id="A0A1S2YT84"/>
<dbReference type="Proteomes" id="UP000087171">
    <property type="component" value="Chromosome Ca7"/>
</dbReference>
<comment type="pathway">
    <text evidence="3">Secondary metabolite biosynthesis.</text>
</comment>
<evidence type="ECO:0000256" key="4">
    <source>
        <dbReference type="ARBA" id="ARBA00010617"/>
    </source>
</evidence>
<evidence type="ECO:0000256" key="24">
    <source>
        <dbReference type="PIRSR" id="PIRSR602401-1"/>
    </source>
</evidence>
<reference evidence="27" key="1">
    <citation type="journal article" date="2013" name="Nat. Biotechnol.">
        <title>Draft genome sequence of chickpea (Cicer arietinum) provides a resource for trait improvement.</title>
        <authorList>
            <person name="Varshney R.K."/>
            <person name="Song C."/>
            <person name="Saxena R.K."/>
            <person name="Azam S."/>
            <person name="Yu S."/>
            <person name="Sharpe A.G."/>
            <person name="Cannon S."/>
            <person name="Baek J."/>
            <person name="Rosen B.D."/>
            <person name="Tar'an B."/>
            <person name="Millan T."/>
            <person name="Zhang X."/>
            <person name="Ramsay L.D."/>
            <person name="Iwata A."/>
            <person name="Wang Y."/>
            <person name="Nelson W."/>
            <person name="Farmer A.D."/>
            <person name="Gaur P.M."/>
            <person name="Soderlund C."/>
            <person name="Penmetsa R.V."/>
            <person name="Xu C."/>
            <person name="Bharti A.K."/>
            <person name="He W."/>
            <person name="Winter P."/>
            <person name="Zhao S."/>
            <person name="Hane J.K."/>
            <person name="Carrasquilla-Garcia N."/>
            <person name="Condie J.A."/>
            <person name="Upadhyaya H.D."/>
            <person name="Luo M.C."/>
            <person name="Thudi M."/>
            <person name="Gowda C.L."/>
            <person name="Singh N.P."/>
            <person name="Lichtenzveig J."/>
            <person name="Gali K.K."/>
            <person name="Rubio J."/>
            <person name="Nadarajan N."/>
            <person name="Dolezel J."/>
            <person name="Bansal K.C."/>
            <person name="Xu X."/>
            <person name="Edwards D."/>
            <person name="Zhang G."/>
            <person name="Kahl G."/>
            <person name="Gil J."/>
            <person name="Singh K.B."/>
            <person name="Datta S.K."/>
            <person name="Jackson S.A."/>
            <person name="Wang J."/>
            <person name="Cook D.R."/>
        </authorList>
    </citation>
    <scope>NUCLEOTIDE SEQUENCE [LARGE SCALE GENOMIC DNA]</scope>
    <source>
        <strain evidence="27">cv. CDC Frontier</strain>
    </source>
</reference>
<evidence type="ECO:0000256" key="3">
    <source>
        <dbReference type="ARBA" id="ARBA00005179"/>
    </source>
</evidence>
<comment type="catalytic activity">
    <reaction evidence="21">
        <text>L-valine + 2 reduced [NADPH--hemoprotein reductase] + 2 O2 = (E)-2-methylpropanal oxime + 2 oxidized [NADPH--hemoprotein reductase] + CO2 + 3 H2O + 2 H(+)</text>
        <dbReference type="Rhea" id="RHEA:28606"/>
        <dbReference type="Rhea" id="RHEA-COMP:11964"/>
        <dbReference type="Rhea" id="RHEA-COMP:11965"/>
        <dbReference type="ChEBI" id="CHEBI:15377"/>
        <dbReference type="ChEBI" id="CHEBI:15378"/>
        <dbReference type="ChEBI" id="CHEBI:15379"/>
        <dbReference type="ChEBI" id="CHEBI:16526"/>
        <dbReference type="ChEBI" id="CHEBI:57618"/>
        <dbReference type="ChEBI" id="CHEBI:57762"/>
        <dbReference type="ChEBI" id="CHEBI:58210"/>
        <dbReference type="ChEBI" id="CHEBI:61143"/>
        <dbReference type="EC" id="1.14.14.38"/>
    </reaction>
</comment>
<dbReference type="GeneID" id="101513975"/>
<evidence type="ECO:0000256" key="12">
    <source>
        <dbReference type="ARBA" id="ARBA00023002"/>
    </source>
</evidence>
<dbReference type="InterPro" id="IPR001128">
    <property type="entry name" value="Cyt_P450"/>
</dbReference>
<dbReference type="Gene3D" id="1.10.630.10">
    <property type="entry name" value="Cytochrome P450"/>
    <property type="match status" value="1"/>
</dbReference>
<keyword evidence="6 26" id="KW-0812">Transmembrane</keyword>
<dbReference type="GO" id="GO:0102001">
    <property type="term" value="F:isoleucine N-monooxygenase (oxime forming) activity"/>
    <property type="evidence" value="ECO:0007669"/>
    <property type="project" value="UniProtKB-EC"/>
</dbReference>
<evidence type="ECO:0000256" key="17">
    <source>
        <dbReference type="ARBA" id="ARBA00051005"/>
    </source>
</evidence>
<keyword evidence="9" id="KW-0492">Microsome</keyword>
<evidence type="ECO:0000256" key="13">
    <source>
        <dbReference type="ARBA" id="ARBA00023004"/>
    </source>
</evidence>
<evidence type="ECO:0000256" key="25">
    <source>
        <dbReference type="RuleBase" id="RU000461"/>
    </source>
</evidence>
<evidence type="ECO:0000256" key="18">
    <source>
        <dbReference type="ARBA" id="ARBA00051234"/>
    </source>
</evidence>
<dbReference type="PANTHER" id="PTHR47944:SF4">
    <property type="entry name" value="OS09G0441700 PROTEIN"/>
    <property type="match status" value="1"/>
</dbReference>
<accession>A0A1S2YT84</accession>
<comment type="catalytic activity">
    <reaction evidence="17">
        <text>L-valine + reduced [NADPH--hemoprotein reductase] + O2 = N-hydroxy-L-valine + oxidized [NADPH--hemoprotein reductase] + H2O + 2 H(+)</text>
        <dbReference type="Rhea" id="RHEA:30491"/>
        <dbReference type="Rhea" id="RHEA-COMP:11964"/>
        <dbReference type="Rhea" id="RHEA-COMP:11965"/>
        <dbReference type="ChEBI" id="CHEBI:15377"/>
        <dbReference type="ChEBI" id="CHEBI:15378"/>
        <dbReference type="ChEBI" id="CHEBI:15379"/>
        <dbReference type="ChEBI" id="CHEBI:57618"/>
        <dbReference type="ChEBI" id="CHEBI:57762"/>
        <dbReference type="ChEBI" id="CHEBI:58210"/>
        <dbReference type="ChEBI" id="CHEBI:61140"/>
    </reaction>
</comment>
<feature type="transmembrane region" description="Helical" evidence="26">
    <location>
        <begin position="13"/>
        <end position="33"/>
    </location>
</feature>
<keyword evidence="12 25" id="KW-0560">Oxidoreductase</keyword>
<dbReference type="InterPro" id="IPR002401">
    <property type="entry name" value="Cyt_P450_E_grp-I"/>
</dbReference>
<proteinExistence type="inferred from homology"/>
<keyword evidence="10" id="KW-0735">Signal-anchor</keyword>
<keyword evidence="15 26" id="KW-0472">Membrane</keyword>
<dbReference type="PaxDb" id="3827-XP_004509509.1"/>
<dbReference type="Pfam" id="PF00067">
    <property type="entry name" value="p450"/>
    <property type="match status" value="1"/>
</dbReference>
<evidence type="ECO:0000256" key="6">
    <source>
        <dbReference type="ARBA" id="ARBA00022692"/>
    </source>
</evidence>
<keyword evidence="27" id="KW-1185">Reference proteome</keyword>
<protein>
    <submittedName>
        <fullName evidence="28">Isoleucine N-monooxygenase 2-like</fullName>
    </submittedName>
</protein>
<gene>
    <name evidence="28" type="primary">LOC101513975</name>
</gene>
<dbReference type="PROSITE" id="PS00086">
    <property type="entry name" value="CYTOCHROME_P450"/>
    <property type="match status" value="1"/>
</dbReference>
<feature type="binding site" description="axial binding residue" evidence="24">
    <location>
        <position position="470"/>
    </location>
    <ligand>
        <name>heme</name>
        <dbReference type="ChEBI" id="CHEBI:30413"/>
    </ligand>
    <ligandPart>
        <name>Fe</name>
        <dbReference type="ChEBI" id="CHEBI:18248"/>
    </ligandPart>
</feature>
<evidence type="ECO:0000256" key="7">
    <source>
        <dbReference type="ARBA" id="ARBA00022723"/>
    </source>
</evidence>
<dbReference type="FunFam" id="1.10.630.10:FF:000037">
    <property type="entry name" value="Cytochrome P450 9"/>
    <property type="match status" value="1"/>
</dbReference>
<dbReference type="PRINTS" id="PR00463">
    <property type="entry name" value="EP450I"/>
</dbReference>
<comment type="subcellular location">
    <subcellularLocation>
        <location evidence="2">Microsome membrane</location>
        <topology evidence="2">Single-pass type II membrane protein</topology>
    </subcellularLocation>
</comment>
<dbReference type="RefSeq" id="XP_004509509.1">
    <property type="nucleotide sequence ID" value="XM_004509452.3"/>
</dbReference>
<dbReference type="InterPro" id="IPR017972">
    <property type="entry name" value="Cyt_P450_CS"/>
</dbReference>
<evidence type="ECO:0000256" key="22">
    <source>
        <dbReference type="ARBA" id="ARBA00052887"/>
    </source>
</evidence>
<dbReference type="OrthoDB" id="2789670at2759"/>
<keyword evidence="14 25" id="KW-0503">Monooxygenase</keyword>
<dbReference type="InterPro" id="IPR036396">
    <property type="entry name" value="Cyt_P450_sf"/>
</dbReference>
<sequence length="532" mass="60818">MKLSIISHQLSSTLFWCLILILLVFTPLIKFFFKLNKKNIHTSRKFTLPPGPKPWPIFGNIPEMLANRPIFRWIQKIMDDLNTEITCIRLGKVHVILVSSPEIAREVFIKQDAIFASRANSWSNAYITSGYLATIFTPFGKQWKKMKKLIVTELVSSLRHKWLHGKRVEEADNLVRHVYNQCNKNGGLVNVRDVSRQYSGNVIRRLIFNTRYFGNGSEDGGPGLEEVEYVEAIFTMLEHIFAFSVSDFMPGLRGVNFDGHENKIKKACQIIRKYHDPIIEERIQQWKNGKKTEEEDLLDVLISAKDAHNKFLLTEQEIKSCVLELVLAAIDNPSNAVEWGLAEMMNQPELLKKAIEELDTVVGKERLVQEYDFPKLNYVKACAREAFRLHPINDFNVPHVSMKDTVVSNFFIPKGSHVILRRQGLGLNPRVWKEPFNFKPERHLKKDGSNLSLEDPSLNSIIFSTGRRGCPGIMLGTSMIIMLFARLLHGFTWSVPPNESSIDLFETHGGTTKAKSLVAFAEPRLPPETYSL</sequence>
<evidence type="ECO:0000256" key="11">
    <source>
        <dbReference type="ARBA" id="ARBA00022989"/>
    </source>
</evidence>
<evidence type="ECO:0000256" key="2">
    <source>
        <dbReference type="ARBA" id="ARBA00004464"/>
    </source>
</evidence>
<evidence type="ECO:0000256" key="19">
    <source>
        <dbReference type="ARBA" id="ARBA00051269"/>
    </source>
</evidence>
<evidence type="ECO:0000313" key="28">
    <source>
        <dbReference type="RefSeq" id="XP_004509509.1"/>
    </source>
</evidence>
<reference evidence="28" key="2">
    <citation type="submission" date="2025-08" db="UniProtKB">
        <authorList>
            <consortium name="RefSeq"/>
        </authorList>
    </citation>
    <scope>IDENTIFICATION</scope>
    <source>
        <tissue evidence="28">Etiolated seedlings</tissue>
    </source>
</reference>
<dbReference type="STRING" id="3827.A0A1S2YT84"/>
<keyword evidence="11 26" id="KW-1133">Transmembrane helix</keyword>
<keyword evidence="5 24" id="KW-0349">Heme</keyword>
<dbReference type="eggNOG" id="KOG0156">
    <property type="taxonomic scope" value="Eukaryota"/>
</dbReference>
<dbReference type="GO" id="GO:0102002">
    <property type="term" value="F:valine N-monooxygenase (oxime forming) activity"/>
    <property type="evidence" value="ECO:0007669"/>
    <property type="project" value="UniProtKB-EC"/>
</dbReference>